<sequence>MRVLVVTIAPIYWALAGESGEALNGHSLTGGRFRQESHVEFATGELLTMTQVARGLDPDGLLLLDVVVNGGVPESLAAADLHVQDFEERYVQMGPGRLFVGSTQRFLQGSLPSFLRCNHSIQYNSARGPQPQLVQHLRASAISSAFDPEAEALRFQLTTALQAGTQLSQPPPSQPLDPFPRPQREGPATPG</sequence>
<feature type="region of interest" description="Disordered" evidence="7">
    <location>
        <begin position="162"/>
        <end position="191"/>
    </location>
</feature>
<keyword evidence="4 8" id="KW-0732">Signal</keyword>
<name>A0ABQ9WFQ4_SAGOE</name>
<dbReference type="Gene3D" id="2.40.155.10">
    <property type="entry name" value="Green fluorescent protein"/>
    <property type="match status" value="1"/>
</dbReference>
<feature type="chain" id="PRO_5046225178" evidence="8">
    <location>
        <begin position="17"/>
        <end position="191"/>
    </location>
</feature>
<gene>
    <name evidence="10" type="primary">HMCN2_3</name>
    <name evidence="10" type="ORF">P7K49_001847</name>
</gene>
<keyword evidence="3" id="KW-0272">Extracellular matrix</keyword>
<keyword evidence="11" id="KW-1185">Reference proteome</keyword>
<evidence type="ECO:0000256" key="7">
    <source>
        <dbReference type="SAM" id="MobiDB-lite"/>
    </source>
</evidence>
<dbReference type="InterPro" id="IPR006605">
    <property type="entry name" value="G2_nidogen/fibulin_G2F"/>
</dbReference>
<evidence type="ECO:0000256" key="2">
    <source>
        <dbReference type="ARBA" id="ARBA00022525"/>
    </source>
</evidence>
<organism evidence="10 11">
    <name type="scientific">Saguinus oedipus</name>
    <name type="common">Cotton-top tamarin</name>
    <name type="synonym">Oedipomidas oedipus</name>
    <dbReference type="NCBI Taxonomy" id="9490"/>
    <lineage>
        <taxon>Eukaryota</taxon>
        <taxon>Metazoa</taxon>
        <taxon>Chordata</taxon>
        <taxon>Craniata</taxon>
        <taxon>Vertebrata</taxon>
        <taxon>Euteleostomi</taxon>
        <taxon>Mammalia</taxon>
        <taxon>Eutheria</taxon>
        <taxon>Euarchontoglires</taxon>
        <taxon>Primates</taxon>
        <taxon>Haplorrhini</taxon>
        <taxon>Platyrrhini</taxon>
        <taxon>Cebidae</taxon>
        <taxon>Callitrichinae</taxon>
        <taxon>Saguinus</taxon>
    </lineage>
</organism>
<evidence type="ECO:0000259" key="9">
    <source>
        <dbReference type="PROSITE" id="PS50993"/>
    </source>
</evidence>
<evidence type="ECO:0000256" key="6">
    <source>
        <dbReference type="ARBA" id="ARBA00023180"/>
    </source>
</evidence>
<evidence type="ECO:0000256" key="1">
    <source>
        <dbReference type="ARBA" id="ARBA00004498"/>
    </source>
</evidence>
<dbReference type="PANTHER" id="PTHR46958:SF1">
    <property type="entry name" value="B-CELL RECEPTOR CD22"/>
    <property type="match status" value="1"/>
</dbReference>
<dbReference type="PROSITE" id="PS50993">
    <property type="entry name" value="NIDOGEN_G2"/>
    <property type="match status" value="1"/>
</dbReference>
<dbReference type="PANTHER" id="PTHR46958">
    <property type="entry name" value="B-CELL RECEPTOR CD22"/>
    <property type="match status" value="1"/>
</dbReference>
<accession>A0ABQ9WFQ4</accession>
<keyword evidence="2" id="KW-0964">Secreted</keyword>
<evidence type="ECO:0000256" key="5">
    <source>
        <dbReference type="ARBA" id="ARBA00022837"/>
    </source>
</evidence>
<keyword evidence="5" id="KW-0106">Calcium</keyword>
<dbReference type="Proteomes" id="UP001266305">
    <property type="component" value="Unassembled WGS sequence"/>
</dbReference>
<feature type="compositionally biased region" description="Pro residues" evidence="7">
    <location>
        <begin position="169"/>
        <end position="181"/>
    </location>
</feature>
<feature type="domain" description="Nidogen G2 beta-barrel" evidence="9">
    <location>
        <begin position="1"/>
        <end position="171"/>
    </location>
</feature>
<evidence type="ECO:0000256" key="3">
    <source>
        <dbReference type="ARBA" id="ARBA00022530"/>
    </source>
</evidence>
<dbReference type="InterPro" id="IPR009017">
    <property type="entry name" value="GFP"/>
</dbReference>
<dbReference type="SMART" id="SM00682">
    <property type="entry name" value="G2F"/>
    <property type="match status" value="1"/>
</dbReference>
<reference evidence="10 11" key="1">
    <citation type="submission" date="2023-05" db="EMBL/GenBank/DDBJ databases">
        <title>B98-5 Cell Line De Novo Hybrid Assembly: An Optical Mapping Approach.</title>
        <authorList>
            <person name="Kananen K."/>
            <person name="Auerbach J.A."/>
            <person name="Kautto E."/>
            <person name="Blachly J.S."/>
        </authorList>
    </citation>
    <scope>NUCLEOTIDE SEQUENCE [LARGE SCALE GENOMIC DNA]</scope>
    <source>
        <strain evidence="10">B95-8</strain>
        <tissue evidence="10">Cell line</tissue>
    </source>
</reference>
<dbReference type="SUPFAM" id="SSF54511">
    <property type="entry name" value="GFP-like"/>
    <property type="match status" value="1"/>
</dbReference>
<evidence type="ECO:0000256" key="8">
    <source>
        <dbReference type="SAM" id="SignalP"/>
    </source>
</evidence>
<keyword evidence="6" id="KW-0325">Glycoprotein</keyword>
<evidence type="ECO:0000313" key="11">
    <source>
        <dbReference type="Proteomes" id="UP001266305"/>
    </source>
</evidence>
<dbReference type="Pfam" id="PF07474">
    <property type="entry name" value="G2F"/>
    <property type="match status" value="1"/>
</dbReference>
<comment type="subcellular location">
    <subcellularLocation>
        <location evidence="1">Secreted</location>
        <location evidence="1">Extracellular space</location>
        <location evidence="1">Extracellular matrix</location>
    </subcellularLocation>
</comment>
<feature type="signal peptide" evidence="8">
    <location>
        <begin position="1"/>
        <end position="16"/>
    </location>
</feature>
<evidence type="ECO:0000256" key="4">
    <source>
        <dbReference type="ARBA" id="ARBA00022729"/>
    </source>
</evidence>
<dbReference type="EMBL" id="JASSZA010000001">
    <property type="protein sequence ID" value="KAK2120461.1"/>
    <property type="molecule type" value="Genomic_DNA"/>
</dbReference>
<proteinExistence type="predicted"/>
<protein>
    <submittedName>
        <fullName evidence="10">Hemicentin-2</fullName>
    </submittedName>
</protein>
<comment type="caution">
    <text evidence="10">The sequence shown here is derived from an EMBL/GenBank/DDBJ whole genome shotgun (WGS) entry which is preliminary data.</text>
</comment>
<evidence type="ECO:0000313" key="10">
    <source>
        <dbReference type="EMBL" id="KAK2120461.1"/>
    </source>
</evidence>